<keyword evidence="6" id="KW-1185">Reference proteome</keyword>
<dbReference type="EMBL" id="FQZD01000007">
    <property type="protein sequence ID" value="SHI78816.1"/>
    <property type="molecule type" value="Genomic_DNA"/>
</dbReference>
<dbReference type="InterPro" id="IPR011610">
    <property type="entry name" value="SAM_mthyl_Trfase_ML2640-like"/>
</dbReference>
<dbReference type="SUPFAM" id="SSF53335">
    <property type="entry name" value="S-adenosyl-L-methionine-dependent methyltransferases"/>
    <property type="match status" value="1"/>
</dbReference>
<name>A0A1M6E010_9FIRM</name>
<dbReference type="PANTHER" id="PTHR43619">
    <property type="entry name" value="S-ADENOSYL-L-METHIONINE-DEPENDENT METHYLTRANSFERASE YKTD-RELATED"/>
    <property type="match status" value="1"/>
</dbReference>
<keyword evidence="3 5" id="KW-0808">Transferase</keyword>
<dbReference type="GO" id="GO:0032259">
    <property type="term" value="P:methylation"/>
    <property type="evidence" value="ECO:0007669"/>
    <property type="project" value="UniProtKB-KW"/>
</dbReference>
<evidence type="ECO:0000256" key="1">
    <source>
        <dbReference type="ARBA" id="ARBA00008138"/>
    </source>
</evidence>
<protein>
    <recommendedName>
        <fullName evidence="4">S-adenosyl-L-methionine-dependent methyltransferase</fullName>
        <ecNumber evidence="4">2.1.1.-</ecNumber>
    </recommendedName>
</protein>
<evidence type="ECO:0000313" key="6">
    <source>
        <dbReference type="Proteomes" id="UP000322917"/>
    </source>
</evidence>
<dbReference type="EC" id="2.1.1.-" evidence="4"/>
<dbReference type="InterPro" id="IPR029063">
    <property type="entry name" value="SAM-dependent_MTases_sf"/>
</dbReference>
<dbReference type="RefSeq" id="WP_223191637.1">
    <property type="nucleotide sequence ID" value="NZ_FQZD01000007.1"/>
</dbReference>
<dbReference type="AlphaFoldDB" id="A0A1M6E010"/>
<dbReference type="Proteomes" id="UP000322917">
    <property type="component" value="Unassembled WGS sequence"/>
</dbReference>
<reference evidence="5 6" key="1">
    <citation type="submission" date="2016-11" db="EMBL/GenBank/DDBJ databases">
        <authorList>
            <person name="Varghese N."/>
            <person name="Submissions S."/>
        </authorList>
    </citation>
    <scope>NUCLEOTIDE SEQUENCE [LARGE SCALE GENOMIC DNA]</scope>
    <source>
        <strain evidence="5 6">DSM 15287</strain>
    </source>
</reference>
<evidence type="ECO:0000256" key="2">
    <source>
        <dbReference type="ARBA" id="ARBA00022603"/>
    </source>
</evidence>
<evidence type="ECO:0000256" key="4">
    <source>
        <dbReference type="RuleBase" id="RU362030"/>
    </source>
</evidence>
<organism evidence="5 6">
    <name type="scientific">Propionispora hippei DSM 15287</name>
    <dbReference type="NCBI Taxonomy" id="1123003"/>
    <lineage>
        <taxon>Bacteria</taxon>
        <taxon>Bacillati</taxon>
        <taxon>Bacillota</taxon>
        <taxon>Negativicutes</taxon>
        <taxon>Selenomonadales</taxon>
        <taxon>Sporomusaceae</taxon>
        <taxon>Propionispora</taxon>
    </lineage>
</organism>
<proteinExistence type="inferred from homology"/>
<comment type="similarity">
    <text evidence="1 4">Belongs to the UPF0677 family.</text>
</comment>
<comment type="function">
    <text evidence="4">Exhibits S-adenosyl-L-methionine-dependent methyltransferase activity.</text>
</comment>
<accession>A0A1M6E010</accession>
<dbReference type="PANTHER" id="PTHR43619:SF2">
    <property type="entry name" value="S-ADENOSYL-L-METHIONINE-DEPENDENT METHYLTRANSFERASES SUPERFAMILY PROTEIN"/>
    <property type="match status" value="1"/>
</dbReference>
<dbReference type="InterPro" id="IPR007213">
    <property type="entry name" value="Ppm1/Ppm2/Tcmp"/>
</dbReference>
<dbReference type="Gene3D" id="3.40.50.150">
    <property type="entry name" value="Vaccinia Virus protein VP39"/>
    <property type="match status" value="1"/>
</dbReference>
<evidence type="ECO:0000313" key="5">
    <source>
        <dbReference type="EMBL" id="SHI78816.1"/>
    </source>
</evidence>
<dbReference type="Pfam" id="PF04072">
    <property type="entry name" value="LCM"/>
    <property type="match status" value="1"/>
</dbReference>
<sequence>MSHRIETKVSITAQGTCLARTVSYYEKDSNYKSDDYVAPVMGPPFLGFLAKHDFSRKLLKNCFLKAPGNYEYLIARTKFIDAMFKNMGGNVEQIVVFGAGFDSRAIRFQKELKNATVFELDAPVTQQAKRERIRGANIQLPENLKFISIDFNKEAVSEKLDEAGFKQNKTCLFLLEGLTMYLNQTSIDQTFQLIDQYTGQDSLIIFDYVSASMVRQEQLQNDPQVIKHYQVLAKAGEKPGFAIDGHIQDFLAKYNLALMEELDSVKLAERYFGEEDLGLLAKKFRIITAKKSG</sequence>
<gene>
    <name evidence="5" type="ORF">SAMN02745170_01074</name>
</gene>
<dbReference type="NCBIfam" id="TIGR00027">
    <property type="entry name" value="mthyl_TIGR00027"/>
    <property type="match status" value="1"/>
</dbReference>
<dbReference type="GO" id="GO:0008168">
    <property type="term" value="F:methyltransferase activity"/>
    <property type="evidence" value="ECO:0007669"/>
    <property type="project" value="UniProtKB-UniRule"/>
</dbReference>
<keyword evidence="2 4" id="KW-0489">Methyltransferase</keyword>
<evidence type="ECO:0000256" key="3">
    <source>
        <dbReference type="ARBA" id="ARBA00022679"/>
    </source>
</evidence>
<keyword evidence="4" id="KW-0949">S-adenosyl-L-methionine</keyword>